<feature type="region of interest" description="Disordered" evidence="1">
    <location>
        <begin position="145"/>
        <end position="180"/>
    </location>
</feature>
<feature type="compositionally biased region" description="Acidic residues" evidence="1">
    <location>
        <begin position="145"/>
        <end position="160"/>
    </location>
</feature>
<dbReference type="InterPro" id="IPR032727">
    <property type="entry name" value="CLAMP"/>
</dbReference>
<sequence length="180" mass="19555">NPRSAILVDYCYFALLFCRENKFSLPQTSAFFAIMLKVFTSFCDDKQSSEECLAQFKDLILAHSAPDSDAPEGGALFDLAAVKLVSSYVSTTFFRYSKAFSYVFDNANEQELLVEERKVDVETPLMPQKLDEAMTQQDVVVTEPLEEEGAEEGGAEEGGEEGGGGGGGEGEAVGEVFELG</sequence>
<name>A0ABQ6MW44_9STRA</name>
<feature type="non-terminal residue" evidence="2">
    <location>
        <position position="1"/>
    </location>
</feature>
<organism evidence="2 3">
    <name type="scientific">Tetraparma gracilis</name>
    <dbReference type="NCBI Taxonomy" id="2962635"/>
    <lineage>
        <taxon>Eukaryota</taxon>
        <taxon>Sar</taxon>
        <taxon>Stramenopiles</taxon>
        <taxon>Ochrophyta</taxon>
        <taxon>Bolidophyceae</taxon>
        <taxon>Parmales</taxon>
        <taxon>Triparmaceae</taxon>
        <taxon>Tetraparma</taxon>
    </lineage>
</organism>
<dbReference type="PANTHER" id="PTHR28457:SF1">
    <property type="entry name" value="CILIA- AND FLAGELLA-ASSOCIATED PROTEIN 119"/>
    <property type="match status" value="1"/>
</dbReference>
<evidence type="ECO:0000256" key="1">
    <source>
        <dbReference type="SAM" id="MobiDB-lite"/>
    </source>
</evidence>
<dbReference type="PANTHER" id="PTHR28457">
    <property type="entry name" value="COILED-COIL DOMAIN-CONTAINING PROTEIN 189"/>
    <property type="match status" value="1"/>
</dbReference>
<comment type="caution">
    <text evidence="2">The sequence shown here is derived from an EMBL/GenBank/DDBJ whole genome shotgun (WGS) entry which is preliminary data.</text>
</comment>
<dbReference type="EMBL" id="BRYB01003269">
    <property type="protein sequence ID" value="GMI33786.1"/>
    <property type="molecule type" value="Genomic_DNA"/>
</dbReference>
<dbReference type="Pfam" id="PF14769">
    <property type="entry name" value="CLAMP"/>
    <property type="match status" value="1"/>
</dbReference>
<feature type="compositionally biased region" description="Gly residues" evidence="1">
    <location>
        <begin position="161"/>
        <end position="171"/>
    </location>
</feature>
<evidence type="ECO:0000313" key="3">
    <source>
        <dbReference type="Proteomes" id="UP001165060"/>
    </source>
</evidence>
<keyword evidence="3" id="KW-1185">Reference proteome</keyword>
<protein>
    <submittedName>
        <fullName evidence="2">Uncharacterized protein</fullName>
    </submittedName>
</protein>
<accession>A0ABQ6MW44</accession>
<evidence type="ECO:0000313" key="2">
    <source>
        <dbReference type="EMBL" id="GMI33786.1"/>
    </source>
</evidence>
<gene>
    <name evidence="2" type="ORF">TeGR_g5932</name>
</gene>
<dbReference type="Proteomes" id="UP001165060">
    <property type="component" value="Unassembled WGS sequence"/>
</dbReference>
<proteinExistence type="predicted"/>
<reference evidence="2 3" key="1">
    <citation type="journal article" date="2023" name="Commun. Biol.">
        <title>Genome analysis of Parmales, the sister group of diatoms, reveals the evolutionary specialization of diatoms from phago-mixotrophs to photoautotrophs.</title>
        <authorList>
            <person name="Ban H."/>
            <person name="Sato S."/>
            <person name="Yoshikawa S."/>
            <person name="Yamada K."/>
            <person name="Nakamura Y."/>
            <person name="Ichinomiya M."/>
            <person name="Sato N."/>
            <person name="Blanc-Mathieu R."/>
            <person name="Endo H."/>
            <person name="Kuwata A."/>
            <person name="Ogata H."/>
        </authorList>
    </citation>
    <scope>NUCLEOTIDE SEQUENCE [LARGE SCALE GENOMIC DNA]</scope>
</reference>